<dbReference type="GO" id="GO:0006882">
    <property type="term" value="P:intracellular zinc ion homeostasis"/>
    <property type="evidence" value="ECO:0007669"/>
    <property type="project" value="InterPro"/>
</dbReference>
<evidence type="ECO:0000256" key="1">
    <source>
        <dbReference type="ARBA" id="ARBA00004141"/>
    </source>
</evidence>
<evidence type="ECO:0000259" key="10">
    <source>
        <dbReference type="Pfam" id="PF01545"/>
    </source>
</evidence>
<dbReference type="PANTHER" id="PTHR45755">
    <property type="match status" value="1"/>
</dbReference>
<evidence type="ECO:0000313" key="12">
    <source>
        <dbReference type="Proteomes" id="UP000199727"/>
    </source>
</evidence>
<dbReference type="InterPro" id="IPR002524">
    <property type="entry name" value="Cation_efflux"/>
</dbReference>
<feature type="transmembrane region" description="Helical" evidence="9">
    <location>
        <begin position="382"/>
        <end position="401"/>
    </location>
</feature>
<dbReference type="GO" id="GO:0031410">
    <property type="term" value="C:cytoplasmic vesicle"/>
    <property type="evidence" value="ECO:0007669"/>
    <property type="project" value="TreeGrafter"/>
</dbReference>
<feature type="transmembrane region" description="Helical" evidence="9">
    <location>
        <begin position="224"/>
        <end position="245"/>
    </location>
</feature>
<comment type="caution">
    <text evidence="11">The sequence shown here is derived from an EMBL/GenBank/DDBJ whole genome shotgun (WGS) entry which is preliminary data.</text>
</comment>
<dbReference type="NCBIfam" id="TIGR01297">
    <property type="entry name" value="CDF"/>
    <property type="match status" value="2"/>
</dbReference>
<name>A0A854Q437_CRYNE</name>
<dbReference type="GO" id="GO:0005385">
    <property type="term" value="F:zinc ion transmembrane transporter activity"/>
    <property type="evidence" value="ECO:0007669"/>
    <property type="project" value="InterPro"/>
</dbReference>
<evidence type="ECO:0000256" key="9">
    <source>
        <dbReference type="SAM" id="Phobius"/>
    </source>
</evidence>
<feature type="region of interest" description="Disordered" evidence="8">
    <location>
        <begin position="1"/>
        <end position="36"/>
    </location>
</feature>
<evidence type="ECO:0000256" key="5">
    <source>
        <dbReference type="ARBA" id="ARBA00022989"/>
    </source>
</evidence>
<evidence type="ECO:0000256" key="6">
    <source>
        <dbReference type="ARBA" id="ARBA00023065"/>
    </source>
</evidence>
<feature type="compositionally biased region" description="Basic and acidic residues" evidence="8">
    <location>
        <begin position="603"/>
        <end position="626"/>
    </location>
</feature>
<dbReference type="SUPFAM" id="SSF161111">
    <property type="entry name" value="Cation efflux protein transmembrane domain-like"/>
    <property type="match status" value="1"/>
</dbReference>
<feature type="domain" description="Cation efflux protein transmembrane" evidence="10">
    <location>
        <begin position="382"/>
        <end position="513"/>
    </location>
</feature>
<dbReference type="GO" id="GO:1904257">
    <property type="term" value="P:zinc ion import into Golgi lumen"/>
    <property type="evidence" value="ECO:0007669"/>
    <property type="project" value="TreeGrafter"/>
</dbReference>
<keyword evidence="4 9" id="KW-0812">Transmembrane</keyword>
<feature type="transmembrane region" description="Helical" evidence="9">
    <location>
        <begin position="257"/>
        <end position="274"/>
    </location>
</feature>
<evidence type="ECO:0000256" key="7">
    <source>
        <dbReference type="ARBA" id="ARBA00023136"/>
    </source>
</evidence>
<organism evidence="11 12">
    <name type="scientific">Cryptococcus neoformans Tu259-1</name>
    <dbReference type="NCBI Taxonomy" id="1230072"/>
    <lineage>
        <taxon>Eukaryota</taxon>
        <taxon>Fungi</taxon>
        <taxon>Dikarya</taxon>
        <taxon>Basidiomycota</taxon>
        <taxon>Agaricomycotina</taxon>
        <taxon>Tremellomycetes</taxon>
        <taxon>Tremellales</taxon>
        <taxon>Cryptococcaceae</taxon>
        <taxon>Cryptococcus</taxon>
        <taxon>Cryptococcus neoformans species complex</taxon>
    </lineage>
</organism>
<dbReference type="FunFam" id="1.20.1510.10:FF:000033">
    <property type="entry name" value="Unplaced genomic scaffold supercont1.9, whole genome shotgun sequence"/>
    <property type="match status" value="1"/>
</dbReference>
<feature type="compositionally biased region" description="Polar residues" evidence="8">
    <location>
        <begin position="7"/>
        <end position="26"/>
    </location>
</feature>
<dbReference type="InterPro" id="IPR027469">
    <property type="entry name" value="Cation_efflux_TMD_sf"/>
</dbReference>
<feature type="compositionally biased region" description="Basic and acidic residues" evidence="8">
    <location>
        <begin position="543"/>
        <end position="554"/>
    </location>
</feature>
<feature type="domain" description="Cation efflux protein transmembrane" evidence="10">
    <location>
        <begin position="660"/>
        <end position="732"/>
    </location>
</feature>
<evidence type="ECO:0000256" key="4">
    <source>
        <dbReference type="ARBA" id="ARBA00022692"/>
    </source>
</evidence>
<keyword evidence="6" id="KW-0406">Ion transport</keyword>
<accession>A0A854Q437</accession>
<dbReference type="GO" id="GO:0005794">
    <property type="term" value="C:Golgi apparatus"/>
    <property type="evidence" value="ECO:0007669"/>
    <property type="project" value="TreeGrafter"/>
</dbReference>
<dbReference type="OrthoDB" id="78669at2759"/>
<feature type="transmembrane region" description="Helical" evidence="9">
    <location>
        <begin position="483"/>
        <end position="502"/>
    </location>
</feature>
<sequence>MQPPTTPTSNRRSHFPSSRQSISVGSAPTPRRSGYQSRPNSFLRLFIGALAITASKTWVIDNHGGEGGGAGWLVLAYWTSRMFIEGKQVWDGRRRKGSRLDVTSNGIGVKDYIFSSFNYVLQSLAFFTSLGSLGPFKTSIIGLTGSLLATAQLTTIRSFGPLLPLILASSYALTQQLLLKNLQAVIATLVFGLTTFVIQGRFLEPKTAGGRETIDGRHSLHRTIVSASVATVSVIALYFMGLIPIPVPISSIASQRFGSFVAAFLVSNIPLSFGQNSPSNAGLRLKTWRDKVTFLTCIPILQFFALHPIPTTADVVILLPISVCSIWAESVPKAQPELAPSWAFPNHNLSTAKQSWSFLSFVPSRWRPHLQIIISTPTSSRIFYFLLLNLAYMGVQMGYGVITNSLGLISDAIHMLFDCLGLGVGLWASVAAMWKPDGRYTFGYSRVETLSGFANGCFLILISVFIIFEAIQRVYNPPEMETHQLLLVSGIGLAINLWGMWATGGHHHHGHSHGHDHAHDHTHVHAAPKVEVHKQVIHKNDAHKHEDHDHDLHSHEHHHKSSTSSQVSPRPAYKLQKRKSSGHLKDSGPRAITPQKTNNGHNHAHEHEHSHDEHCSHDHESHSQSHDHHKLTHKVSTHDHAHAHEDEYDHAHAHGHGHDHDHGHDHAHSHNMRGVFLHVLADTLGSVGVIVSTILIRFTGWTGFDPIASLFIAALIMASVIPLVIDSGRILCLDVGKEKESEIRSALTELSAVDGLASYAAPRFWPRCEGELVGSIHIQLAPSLSSFDPTRLSTPPNSSRPRKGDVIYANAEKVVGRVEKVLKTRIKGLTELVVQVEGSEERSFCTCMTGGDQ</sequence>
<dbReference type="PANTHER" id="PTHR45755:SF4">
    <property type="entry name" value="ZINC TRANSPORTER 7"/>
    <property type="match status" value="1"/>
</dbReference>
<dbReference type="Pfam" id="PF01545">
    <property type="entry name" value="Cation_efflux"/>
    <property type="match status" value="2"/>
</dbReference>
<dbReference type="GO" id="GO:0016020">
    <property type="term" value="C:membrane"/>
    <property type="evidence" value="ECO:0007669"/>
    <property type="project" value="UniProtKB-SubCell"/>
</dbReference>
<evidence type="ECO:0000313" key="11">
    <source>
        <dbReference type="EMBL" id="OXG10276.1"/>
    </source>
</evidence>
<dbReference type="InterPro" id="IPR058533">
    <property type="entry name" value="Cation_efflux_TM"/>
</dbReference>
<dbReference type="AlphaFoldDB" id="A0A854Q437"/>
<evidence type="ECO:0000256" key="8">
    <source>
        <dbReference type="SAM" id="MobiDB-lite"/>
    </source>
</evidence>
<feature type="transmembrane region" description="Helical" evidence="9">
    <location>
        <begin position="707"/>
        <end position="725"/>
    </location>
</feature>
<reference evidence="11 12" key="1">
    <citation type="submission" date="2017-06" db="EMBL/GenBank/DDBJ databases">
        <title>Global population genomics of the pathogenic fungus Cryptococcus neoformans var. grubii.</title>
        <authorList>
            <person name="Cuomo C."/>
            <person name="Litvintseva A."/>
            <person name="Chen Y."/>
            <person name="Young S."/>
            <person name="Zeng Q."/>
            <person name="Chapman S."/>
            <person name="Gujja S."/>
            <person name="Saif S."/>
            <person name="Birren B."/>
        </authorList>
    </citation>
    <scope>NUCLEOTIDE SEQUENCE [LARGE SCALE GENOMIC DNA]</scope>
    <source>
        <strain evidence="11 12">Tu259-1</strain>
    </source>
</reference>
<comment type="similarity">
    <text evidence="2">Belongs to the cation diffusion facilitator (CDF) transporter (TC 2.A.4) family. SLC30A subfamily.</text>
</comment>
<feature type="transmembrane region" description="Helical" evidence="9">
    <location>
        <begin position="453"/>
        <end position="471"/>
    </location>
</feature>
<protein>
    <submittedName>
        <fullName evidence="11">Cation:cation antiporter</fullName>
    </submittedName>
</protein>
<dbReference type="Gene3D" id="1.20.1510.10">
    <property type="entry name" value="Cation efflux protein transmembrane domain"/>
    <property type="match status" value="2"/>
</dbReference>
<feature type="transmembrane region" description="Helical" evidence="9">
    <location>
        <begin position="184"/>
        <end position="203"/>
    </location>
</feature>
<dbReference type="InterPro" id="IPR045316">
    <property type="entry name" value="Msc2-like"/>
</dbReference>
<keyword evidence="5 9" id="KW-1133">Transmembrane helix</keyword>
<dbReference type="Proteomes" id="UP000199727">
    <property type="component" value="Unassembled WGS sequence"/>
</dbReference>
<keyword evidence="3" id="KW-0813">Transport</keyword>
<feature type="transmembrane region" description="Helical" evidence="9">
    <location>
        <begin position="413"/>
        <end position="432"/>
    </location>
</feature>
<comment type="subcellular location">
    <subcellularLocation>
        <location evidence="1">Membrane</location>
        <topology evidence="1">Multi-pass membrane protein</topology>
    </subcellularLocation>
</comment>
<evidence type="ECO:0000256" key="2">
    <source>
        <dbReference type="ARBA" id="ARBA00008873"/>
    </source>
</evidence>
<keyword evidence="7 9" id="KW-0472">Membrane</keyword>
<gene>
    <name evidence="11" type="ORF">C361_06972</name>
</gene>
<feature type="region of interest" description="Disordered" evidence="8">
    <location>
        <begin position="543"/>
        <end position="640"/>
    </location>
</feature>
<feature type="transmembrane region" description="Helical" evidence="9">
    <location>
        <begin position="675"/>
        <end position="695"/>
    </location>
</feature>
<evidence type="ECO:0000256" key="3">
    <source>
        <dbReference type="ARBA" id="ARBA00022448"/>
    </source>
</evidence>
<dbReference type="EMBL" id="AMKT01000113">
    <property type="protein sequence ID" value="OXG10276.1"/>
    <property type="molecule type" value="Genomic_DNA"/>
</dbReference>
<proteinExistence type="inferred from homology"/>